<dbReference type="PIRSF" id="PIRSF035652">
    <property type="entry name" value="CHP02436"/>
    <property type="match status" value="1"/>
</dbReference>
<evidence type="ECO:0000313" key="1">
    <source>
        <dbReference type="EMBL" id="MBB3841821.1"/>
    </source>
</evidence>
<dbReference type="EMBL" id="JACIBY010000021">
    <property type="protein sequence ID" value="MBB3841821.1"/>
    <property type="molecule type" value="Genomic_DNA"/>
</dbReference>
<sequence length="114" mass="13235">MKSTDFAIRIVRLYQYLTLQKNEYVLSKQILRCGTNPGAMVREAVNAESGVDFVHKLGIAQKEIGETQYWLEILHRTDYITLIEHDSLYKDAEELMKMIRSSILTKKKNLKGDK</sequence>
<dbReference type="InterPro" id="IPR012657">
    <property type="entry name" value="23S_rRNA-intervening_sequence"/>
</dbReference>
<gene>
    <name evidence="1" type="ORF">FHS57_005850</name>
</gene>
<evidence type="ECO:0000313" key="2">
    <source>
        <dbReference type="Proteomes" id="UP000541352"/>
    </source>
</evidence>
<dbReference type="Gene3D" id="1.20.1440.60">
    <property type="entry name" value="23S rRNA-intervening sequence"/>
    <property type="match status" value="1"/>
</dbReference>
<name>A0A7W5ZRZ7_9BACT</name>
<keyword evidence="2" id="KW-1185">Reference proteome</keyword>
<dbReference type="Pfam" id="PF05635">
    <property type="entry name" value="23S_rRNA_IVP"/>
    <property type="match status" value="1"/>
</dbReference>
<dbReference type="PANTHER" id="PTHR38471">
    <property type="entry name" value="FOUR HELIX BUNDLE PROTEIN"/>
    <property type="match status" value="1"/>
</dbReference>
<dbReference type="SUPFAM" id="SSF158446">
    <property type="entry name" value="IVS-encoded protein-like"/>
    <property type="match status" value="1"/>
</dbReference>
<proteinExistence type="predicted"/>
<accession>A0A7W5ZRZ7</accession>
<comment type="caution">
    <text evidence="1">The sequence shown here is derived from an EMBL/GenBank/DDBJ whole genome shotgun (WGS) entry which is preliminary data.</text>
</comment>
<dbReference type="Proteomes" id="UP000541352">
    <property type="component" value="Unassembled WGS sequence"/>
</dbReference>
<dbReference type="NCBIfam" id="TIGR02436">
    <property type="entry name" value="four helix bundle protein"/>
    <property type="match status" value="1"/>
</dbReference>
<dbReference type="AlphaFoldDB" id="A0A7W5ZRZ7"/>
<reference evidence="1 2" key="1">
    <citation type="submission" date="2020-08" db="EMBL/GenBank/DDBJ databases">
        <title>Genomic Encyclopedia of Type Strains, Phase IV (KMG-IV): sequencing the most valuable type-strain genomes for metagenomic binning, comparative biology and taxonomic classification.</title>
        <authorList>
            <person name="Goeker M."/>
        </authorList>
    </citation>
    <scope>NUCLEOTIDE SEQUENCE [LARGE SCALE GENOMIC DNA]</scope>
    <source>
        <strain evidence="1 2">DSM 17976</strain>
    </source>
</reference>
<dbReference type="RefSeq" id="WP_310587022.1">
    <property type="nucleotide sequence ID" value="NZ_JACIBY010000021.1"/>
</dbReference>
<organism evidence="1 2">
    <name type="scientific">Runella defluvii</name>
    <dbReference type="NCBI Taxonomy" id="370973"/>
    <lineage>
        <taxon>Bacteria</taxon>
        <taxon>Pseudomonadati</taxon>
        <taxon>Bacteroidota</taxon>
        <taxon>Cytophagia</taxon>
        <taxon>Cytophagales</taxon>
        <taxon>Spirosomataceae</taxon>
        <taxon>Runella</taxon>
    </lineage>
</organism>
<dbReference type="InterPro" id="IPR036583">
    <property type="entry name" value="23S_rRNA_IVS_sf"/>
</dbReference>
<dbReference type="PANTHER" id="PTHR38471:SF2">
    <property type="entry name" value="FOUR HELIX BUNDLE PROTEIN"/>
    <property type="match status" value="1"/>
</dbReference>
<protein>
    <submittedName>
        <fullName evidence="1">Four helix bundle protein</fullName>
    </submittedName>
</protein>